<feature type="region of interest" description="Disordered" evidence="1">
    <location>
        <begin position="649"/>
        <end position="695"/>
    </location>
</feature>
<feature type="region of interest" description="Disordered" evidence="1">
    <location>
        <begin position="91"/>
        <end position="204"/>
    </location>
</feature>
<sequence>MVANERRFDGHSLKVSKQKTEFLVWFLISVLSMQNTARIVRQTCRATHAYNVSAALCSAFSTTATHAAASGSFASYDTILDQLSSPKHVKESKTIGSSKQQRITKVVDQGPSQSRGLQARQDAVERQLKQSPPSKEEPLPKDEPSPIEETRNDQKAHVSIRKVGKLRRNHSKENRVVGRQDGSDEQNALSSNRSTKPVHVDDEARQRCVSRLKNEQPKAVSAAEQTAGGWISAMHWIAKTVVSITKDKGFNWRDRQLVRQVRHLLDYDAISLPPTSTPVQQAMPLPWALSAEQISKMQPMEVLDEEIKRFAVWAQPSPAEQLARQAVVDQTLQFINQKLDQREIKLQTEIFGSESTGLALAASDIDIRIFDASSSDDEGRYSSLNGPMRQLLVDMRNSGEYICTTFRFAKFPIINAQHRATGIDIQIVSAPSTARQKGVTDRYLAEMPRLKDLYLVTRTMLGQRNLVDVFNGGIGSYGLFVMLAGALKRRQSHPPTSAGEQLLQFMEMYGQKLDYARYGLTVNTTQPSKTFLKHHPKHLHLSHQQAHIRATHRRGDDIRAGQWAICTTRQLQHYLLCLQDPADPTNDLGRKSNGIKFIQGTCGALGEKLRSGLASIEKGSDFGGSLLEPVVGRCHEGLAAQRERLSEFGREVGGEKAGRQFDESGVADEDSGSTNGVTRGTHDRKDSIPQMAMTS</sequence>
<dbReference type="GO" id="GO:1990817">
    <property type="term" value="F:poly(A) RNA polymerase activity"/>
    <property type="evidence" value="ECO:0007669"/>
    <property type="project" value="UniProtKB-EC"/>
</dbReference>
<dbReference type="InterPro" id="IPR054708">
    <property type="entry name" value="MTPAP-like_central"/>
</dbReference>
<dbReference type="Gene3D" id="1.10.1410.10">
    <property type="match status" value="1"/>
</dbReference>
<dbReference type="PANTHER" id="PTHR23092">
    <property type="entry name" value="POLY(A) RNA POLYMERASE"/>
    <property type="match status" value="1"/>
</dbReference>
<evidence type="ECO:0000313" key="4">
    <source>
        <dbReference type="Proteomes" id="UP001274830"/>
    </source>
</evidence>
<dbReference type="AlphaFoldDB" id="A0AAE0WMT8"/>
<dbReference type="GO" id="GO:0003729">
    <property type="term" value="F:mRNA binding"/>
    <property type="evidence" value="ECO:0007669"/>
    <property type="project" value="TreeGrafter"/>
</dbReference>
<evidence type="ECO:0000313" key="3">
    <source>
        <dbReference type="EMBL" id="KAK3674580.1"/>
    </source>
</evidence>
<accession>A0AAE0WMT8</accession>
<name>A0AAE0WMT8_9PEZI</name>
<dbReference type="GO" id="GO:0031499">
    <property type="term" value="C:TRAMP complex"/>
    <property type="evidence" value="ECO:0007669"/>
    <property type="project" value="TreeGrafter"/>
</dbReference>
<proteinExistence type="predicted"/>
<feature type="compositionally biased region" description="Basic residues" evidence="1">
    <location>
        <begin position="158"/>
        <end position="170"/>
    </location>
</feature>
<feature type="domain" description="Poly(A) RNA polymerase mitochondrial-like central palm" evidence="2">
    <location>
        <begin position="303"/>
        <end position="427"/>
    </location>
</feature>
<dbReference type="EMBL" id="JAUTXT010000019">
    <property type="protein sequence ID" value="KAK3674580.1"/>
    <property type="molecule type" value="Genomic_DNA"/>
</dbReference>
<dbReference type="GO" id="GO:0043634">
    <property type="term" value="P:polyadenylation-dependent ncRNA catabolic process"/>
    <property type="evidence" value="ECO:0007669"/>
    <property type="project" value="TreeGrafter"/>
</dbReference>
<dbReference type="GO" id="GO:0005730">
    <property type="term" value="C:nucleolus"/>
    <property type="evidence" value="ECO:0007669"/>
    <property type="project" value="TreeGrafter"/>
</dbReference>
<organism evidence="3 4">
    <name type="scientific">Recurvomyces mirabilis</name>
    <dbReference type="NCBI Taxonomy" id="574656"/>
    <lineage>
        <taxon>Eukaryota</taxon>
        <taxon>Fungi</taxon>
        <taxon>Dikarya</taxon>
        <taxon>Ascomycota</taxon>
        <taxon>Pezizomycotina</taxon>
        <taxon>Dothideomycetes</taxon>
        <taxon>Dothideomycetidae</taxon>
        <taxon>Mycosphaerellales</taxon>
        <taxon>Teratosphaeriaceae</taxon>
        <taxon>Recurvomyces</taxon>
    </lineage>
</organism>
<feature type="compositionally biased region" description="Basic and acidic residues" evidence="1">
    <location>
        <begin position="122"/>
        <end position="156"/>
    </location>
</feature>
<feature type="compositionally biased region" description="Basic and acidic residues" evidence="1">
    <location>
        <begin position="649"/>
        <end position="662"/>
    </location>
</feature>
<dbReference type="GO" id="GO:0046872">
    <property type="term" value="F:metal ion binding"/>
    <property type="evidence" value="ECO:0007669"/>
    <property type="project" value="UniProtKB-KW"/>
</dbReference>
<dbReference type="Proteomes" id="UP001274830">
    <property type="component" value="Unassembled WGS sequence"/>
</dbReference>
<feature type="compositionally biased region" description="Polar residues" evidence="1">
    <location>
        <begin position="94"/>
        <end position="103"/>
    </location>
</feature>
<dbReference type="InterPro" id="IPR045862">
    <property type="entry name" value="Trf4-like"/>
</dbReference>
<dbReference type="Pfam" id="PF22600">
    <property type="entry name" value="MTPAP-like_central"/>
    <property type="match status" value="1"/>
</dbReference>
<gene>
    <name evidence="3" type="ORF">LTR78_005666</name>
</gene>
<feature type="compositionally biased region" description="Polar residues" evidence="1">
    <location>
        <begin position="185"/>
        <end position="195"/>
    </location>
</feature>
<dbReference type="InterPro" id="IPR043519">
    <property type="entry name" value="NT_sf"/>
</dbReference>
<dbReference type="SUPFAM" id="SSF81631">
    <property type="entry name" value="PAP/OAS1 substrate-binding domain"/>
    <property type="match status" value="1"/>
</dbReference>
<evidence type="ECO:0000256" key="1">
    <source>
        <dbReference type="SAM" id="MobiDB-lite"/>
    </source>
</evidence>
<comment type="caution">
    <text evidence="3">The sequence shown here is derived from an EMBL/GenBank/DDBJ whole genome shotgun (WGS) entry which is preliminary data.</text>
</comment>
<dbReference type="GO" id="GO:0010605">
    <property type="term" value="P:negative regulation of macromolecule metabolic process"/>
    <property type="evidence" value="ECO:0007669"/>
    <property type="project" value="UniProtKB-ARBA"/>
</dbReference>
<dbReference type="SUPFAM" id="SSF81301">
    <property type="entry name" value="Nucleotidyltransferase"/>
    <property type="match status" value="1"/>
</dbReference>
<reference evidence="3" key="1">
    <citation type="submission" date="2023-07" db="EMBL/GenBank/DDBJ databases">
        <title>Black Yeasts Isolated from many extreme environments.</title>
        <authorList>
            <person name="Coleine C."/>
            <person name="Stajich J.E."/>
            <person name="Selbmann L."/>
        </authorList>
    </citation>
    <scope>NUCLEOTIDE SEQUENCE</scope>
    <source>
        <strain evidence="3">CCFEE 5485</strain>
    </source>
</reference>
<dbReference type="PANTHER" id="PTHR23092:SF15">
    <property type="entry name" value="INACTIVE NON-CANONICAL POLY(A) RNA POLYMERASE PROTEIN TRF4-2-RELATED"/>
    <property type="match status" value="1"/>
</dbReference>
<dbReference type="GO" id="GO:0031123">
    <property type="term" value="P:RNA 3'-end processing"/>
    <property type="evidence" value="ECO:0007669"/>
    <property type="project" value="TreeGrafter"/>
</dbReference>
<evidence type="ECO:0000259" key="2">
    <source>
        <dbReference type="Pfam" id="PF22600"/>
    </source>
</evidence>
<protein>
    <recommendedName>
        <fullName evidence="2">Poly(A) RNA polymerase mitochondrial-like central palm domain-containing protein</fullName>
    </recommendedName>
</protein>
<feature type="compositionally biased region" description="Basic and acidic residues" evidence="1">
    <location>
        <begin position="171"/>
        <end position="182"/>
    </location>
</feature>
<dbReference type="Gene3D" id="3.30.460.10">
    <property type="entry name" value="Beta Polymerase, domain 2"/>
    <property type="match status" value="1"/>
</dbReference>
<keyword evidence="4" id="KW-1185">Reference proteome</keyword>